<dbReference type="AlphaFoldDB" id="A0A1G2E226"/>
<accession>A0A1G2E226</accession>
<keyword evidence="4" id="KW-1003">Cell membrane</keyword>
<keyword evidence="5" id="KW-0997">Cell inner membrane</keyword>
<evidence type="ECO:0000259" key="12">
    <source>
        <dbReference type="PROSITE" id="PS50156"/>
    </source>
</evidence>
<keyword evidence="8 11" id="KW-1133">Transmembrane helix</keyword>
<feature type="transmembrane region" description="Helical" evidence="11">
    <location>
        <begin position="206"/>
        <end position="223"/>
    </location>
</feature>
<dbReference type="PANTHER" id="PTHR30081:SF8">
    <property type="entry name" value="PROTEIN TRANSLOCASE SUBUNIT SECF"/>
    <property type="match status" value="1"/>
</dbReference>
<dbReference type="PANTHER" id="PTHR30081">
    <property type="entry name" value="PROTEIN-EXPORT MEMBRANE PROTEIN SEC"/>
    <property type="match status" value="1"/>
</dbReference>
<dbReference type="Pfam" id="PF07549">
    <property type="entry name" value="Sec_GG"/>
    <property type="match status" value="1"/>
</dbReference>
<dbReference type="GO" id="GO:0006886">
    <property type="term" value="P:intracellular protein transport"/>
    <property type="evidence" value="ECO:0007669"/>
    <property type="project" value="InterPro"/>
</dbReference>
<feature type="domain" description="SSD" evidence="12">
    <location>
        <begin position="92"/>
        <end position="255"/>
    </location>
</feature>
<evidence type="ECO:0000256" key="7">
    <source>
        <dbReference type="ARBA" id="ARBA00022927"/>
    </source>
</evidence>
<evidence type="ECO:0000256" key="3">
    <source>
        <dbReference type="ARBA" id="ARBA00022448"/>
    </source>
</evidence>
<evidence type="ECO:0000256" key="1">
    <source>
        <dbReference type="ARBA" id="ARBA00004651"/>
    </source>
</evidence>
<dbReference type="EMBL" id="MHLZ01000021">
    <property type="protein sequence ID" value="OGZ19805.1"/>
    <property type="molecule type" value="Genomic_DNA"/>
</dbReference>
<dbReference type="PRINTS" id="PR01755">
    <property type="entry name" value="SECFTRNLCASE"/>
</dbReference>
<feature type="transmembrane region" description="Helical" evidence="11">
    <location>
        <begin position="155"/>
        <end position="176"/>
    </location>
</feature>
<dbReference type="Pfam" id="PF02355">
    <property type="entry name" value="SecD_SecF_C"/>
    <property type="match status" value="1"/>
</dbReference>
<dbReference type="Proteomes" id="UP000177360">
    <property type="component" value="Unassembled WGS sequence"/>
</dbReference>
<comment type="subcellular location">
    <subcellularLocation>
        <location evidence="1">Cell membrane</location>
        <topology evidence="1">Multi-pass membrane protein</topology>
    </subcellularLocation>
</comment>
<dbReference type="Gene3D" id="1.20.1640.10">
    <property type="entry name" value="Multidrug efflux transporter AcrB transmembrane domain"/>
    <property type="match status" value="1"/>
</dbReference>
<keyword evidence="9" id="KW-0811">Translocation</keyword>
<dbReference type="NCBIfam" id="TIGR00966">
    <property type="entry name" value="transloc_SecF"/>
    <property type="match status" value="1"/>
</dbReference>
<organism evidence="13 14">
    <name type="scientific">Candidatus Nealsonbacteria bacterium RIFCSPHIGHO2_01_FULL_38_55</name>
    <dbReference type="NCBI Taxonomy" id="1801664"/>
    <lineage>
        <taxon>Bacteria</taxon>
        <taxon>Candidatus Nealsoniibacteriota</taxon>
    </lineage>
</organism>
<dbReference type="HAMAP" id="MF_01464_B">
    <property type="entry name" value="SecF_B"/>
    <property type="match status" value="1"/>
</dbReference>
<evidence type="ECO:0000256" key="9">
    <source>
        <dbReference type="ARBA" id="ARBA00023010"/>
    </source>
</evidence>
<feature type="transmembrane region" description="Helical" evidence="11">
    <location>
        <begin position="123"/>
        <end position="149"/>
    </location>
</feature>
<feature type="transmembrane region" description="Helical" evidence="11">
    <location>
        <begin position="92"/>
        <end position="111"/>
    </location>
</feature>
<keyword evidence="10 11" id="KW-0472">Membrane</keyword>
<feature type="non-terminal residue" evidence="13">
    <location>
        <position position="1"/>
    </location>
</feature>
<dbReference type="InterPro" id="IPR000731">
    <property type="entry name" value="SSD"/>
</dbReference>
<reference evidence="13 14" key="1">
    <citation type="journal article" date="2016" name="Nat. Commun.">
        <title>Thousands of microbial genomes shed light on interconnected biogeochemical processes in an aquifer system.</title>
        <authorList>
            <person name="Anantharaman K."/>
            <person name="Brown C.T."/>
            <person name="Hug L.A."/>
            <person name="Sharon I."/>
            <person name="Castelle C.J."/>
            <person name="Probst A.J."/>
            <person name="Thomas B.C."/>
            <person name="Singh A."/>
            <person name="Wilkins M.J."/>
            <person name="Karaoz U."/>
            <person name="Brodie E.L."/>
            <person name="Williams K.H."/>
            <person name="Hubbard S.S."/>
            <person name="Banfield J.F."/>
        </authorList>
    </citation>
    <scope>NUCLEOTIDE SEQUENCE [LARGE SCALE GENOMIC DNA]</scope>
</reference>
<dbReference type="InterPro" id="IPR005665">
    <property type="entry name" value="SecF_bac"/>
</dbReference>
<keyword evidence="3" id="KW-0813">Transport</keyword>
<evidence type="ECO:0000313" key="14">
    <source>
        <dbReference type="Proteomes" id="UP000177360"/>
    </source>
</evidence>
<dbReference type="InterPro" id="IPR022645">
    <property type="entry name" value="SecD/SecF_bac"/>
</dbReference>
<evidence type="ECO:0000256" key="5">
    <source>
        <dbReference type="ARBA" id="ARBA00022519"/>
    </source>
</evidence>
<dbReference type="SUPFAM" id="SSF82866">
    <property type="entry name" value="Multidrug efflux transporter AcrB transmembrane domain"/>
    <property type="match status" value="1"/>
</dbReference>
<sequence length="263" mass="29076">GIDFTGGSILEIEYKDSRPSNEEIANKLTGLDLGLSSIQLSREKGVILRMKDINEGLHNEVISQLSEENNGVTETRFELIGPTIGRELRTKTIILILLALLAMVIYISLAFRRVQRPLGSWYYGLASILCLFHDIIFPLGVFAVLGKFLGVDISISIITALLTVLGSSINNTVVVFDRIRENLYLAKSSFEEIVDMSLNQTLSRQINTSLTALLGLTAIFIFGGETLKYFSLVLILGIIAGTYSSFFIAGPVLVALDKWRRNK</sequence>
<dbReference type="InterPro" id="IPR022646">
    <property type="entry name" value="SecD/SecF_CS"/>
</dbReference>
<name>A0A1G2E226_9BACT</name>
<evidence type="ECO:0000256" key="4">
    <source>
        <dbReference type="ARBA" id="ARBA00022475"/>
    </source>
</evidence>
<keyword evidence="6 11" id="KW-0812">Transmembrane</keyword>
<dbReference type="InterPro" id="IPR048634">
    <property type="entry name" value="SecD_SecF_C"/>
</dbReference>
<evidence type="ECO:0000256" key="8">
    <source>
        <dbReference type="ARBA" id="ARBA00022989"/>
    </source>
</evidence>
<proteinExistence type="inferred from homology"/>
<gene>
    <name evidence="13" type="ORF">A2626_02600</name>
</gene>
<protein>
    <recommendedName>
        <fullName evidence="2">Protein translocase subunit SecF</fullName>
    </recommendedName>
</protein>
<comment type="caution">
    <text evidence="13">The sequence shown here is derived from an EMBL/GenBank/DDBJ whole genome shotgun (WGS) entry which is preliminary data.</text>
</comment>
<keyword evidence="7" id="KW-0653">Protein transport</keyword>
<dbReference type="GO" id="GO:0015450">
    <property type="term" value="F:protein-transporting ATPase activity"/>
    <property type="evidence" value="ECO:0007669"/>
    <property type="project" value="InterPro"/>
</dbReference>
<dbReference type="PROSITE" id="PS50156">
    <property type="entry name" value="SSD"/>
    <property type="match status" value="1"/>
</dbReference>
<evidence type="ECO:0000256" key="11">
    <source>
        <dbReference type="SAM" id="Phobius"/>
    </source>
</evidence>
<feature type="transmembrane region" description="Helical" evidence="11">
    <location>
        <begin position="229"/>
        <end position="256"/>
    </location>
</feature>
<evidence type="ECO:0000256" key="10">
    <source>
        <dbReference type="ARBA" id="ARBA00023136"/>
    </source>
</evidence>
<dbReference type="GO" id="GO:0005886">
    <property type="term" value="C:plasma membrane"/>
    <property type="evidence" value="ECO:0007669"/>
    <property type="project" value="UniProtKB-SubCell"/>
</dbReference>
<evidence type="ECO:0000313" key="13">
    <source>
        <dbReference type="EMBL" id="OGZ19805.1"/>
    </source>
</evidence>
<dbReference type="InterPro" id="IPR022813">
    <property type="entry name" value="SecD/SecF_arch_bac"/>
</dbReference>
<evidence type="ECO:0000256" key="2">
    <source>
        <dbReference type="ARBA" id="ARBA00015792"/>
    </source>
</evidence>
<evidence type="ECO:0000256" key="6">
    <source>
        <dbReference type="ARBA" id="ARBA00022692"/>
    </source>
</evidence>